<organism evidence="1 2">
    <name type="scientific">Massilia eurypsychrophila</name>
    <dbReference type="NCBI Taxonomy" id="1485217"/>
    <lineage>
        <taxon>Bacteria</taxon>
        <taxon>Pseudomonadati</taxon>
        <taxon>Pseudomonadota</taxon>
        <taxon>Betaproteobacteria</taxon>
        <taxon>Burkholderiales</taxon>
        <taxon>Oxalobacteraceae</taxon>
        <taxon>Telluria group</taxon>
        <taxon>Massilia</taxon>
    </lineage>
</organism>
<keyword evidence="2" id="KW-1185">Reference proteome</keyword>
<evidence type="ECO:0000313" key="1">
    <source>
        <dbReference type="EMBL" id="PIL42392.1"/>
    </source>
</evidence>
<gene>
    <name evidence="1" type="ORF">CR105_24735</name>
</gene>
<protein>
    <submittedName>
        <fullName evidence="1">Uncharacterized protein</fullName>
    </submittedName>
</protein>
<evidence type="ECO:0000313" key="2">
    <source>
        <dbReference type="Proteomes" id="UP000230390"/>
    </source>
</evidence>
<sequence length="141" mass="16157">MYKKLVRYDQWHFAEVDPVALRRTAAKLRDEIVRKISEAADIYSFYSVTLPILDAAIRGDIVNSLDLDQLHFVSGNYYHDKQEGTLPPEYDAEFQSAVSGFTVTAEALSLEETEDVIIDGITYGWVEFEEEGDWPDKVKYP</sequence>
<name>A0A2G8T8Q8_9BURK</name>
<dbReference type="EMBL" id="PDOC01000028">
    <property type="protein sequence ID" value="PIL42392.1"/>
    <property type="molecule type" value="Genomic_DNA"/>
</dbReference>
<reference evidence="1 2" key="1">
    <citation type="submission" date="2017-10" db="EMBL/GenBank/DDBJ databases">
        <title>Massilia psychrophilum sp. nov., a novel purple-pigmented bacterium isolated from Tianshan glacier, Xinjiang Municipality, China.</title>
        <authorList>
            <person name="Wang H."/>
        </authorList>
    </citation>
    <scope>NUCLEOTIDE SEQUENCE [LARGE SCALE GENOMIC DNA]</scope>
    <source>
        <strain evidence="1 2">JCM 30074</strain>
    </source>
</reference>
<dbReference type="OrthoDB" id="9801795at2"/>
<dbReference type="AlphaFoldDB" id="A0A2G8T8Q8"/>
<comment type="caution">
    <text evidence="1">The sequence shown here is derived from an EMBL/GenBank/DDBJ whole genome shotgun (WGS) entry which is preliminary data.</text>
</comment>
<proteinExistence type="predicted"/>
<dbReference type="RefSeq" id="WP_099793234.1">
    <property type="nucleotide sequence ID" value="NZ_JBHLYV010000013.1"/>
</dbReference>
<accession>A0A2G8T8Q8</accession>
<dbReference type="Proteomes" id="UP000230390">
    <property type="component" value="Unassembled WGS sequence"/>
</dbReference>